<organism evidence="1">
    <name type="scientific">Anguilla anguilla</name>
    <name type="common">European freshwater eel</name>
    <name type="synonym">Muraena anguilla</name>
    <dbReference type="NCBI Taxonomy" id="7936"/>
    <lineage>
        <taxon>Eukaryota</taxon>
        <taxon>Metazoa</taxon>
        <taxon>Chordata</taxon>
        <taxon>Craniata</taxon>
        <taxon>Vertebrata</taxon>
        <taxon>Euteleostomi</taxon>
        <taxon>Actinopterygii</taxon>
        <taxon>Neopterygii</taxon>
        <taxon>Teleostei</taxon>
        <taxon>Anguilliformes</taxon>
        <taxon>Anguillidae</taxon>
        <taxon>Anguilla</taxon>
    </lineage>
</organism>
<accession>A0A0E9RN58</accession>
<dbReference type="AlphaFoldDB" id="A0A0E9RN58"/>
<protein>
    <submittedName>
        <fullName evidence="1">Uncharacterized protein</fullName>
    </submittedName>
</protein>
<name>A0A0E9RN58_ANGAN</name>
<evidence type="ECO:0000313" key="1">
    <source>
        <dbReference type="EMBL" id="JAH30606.1"/>
    </source>
</evidence>
<reference evidence="1" key="2">
    <citation type="journal article" date="2015" name="Fish Shellfish Immunol.">
        <title>Early steps in the European eel (Anguilla anguilla)-Vibrio vulnificus interaction in the gills: Role of the RtxA13 toxin.</title>
        <authorList>
            <person name="Callol A."/>
            <person name="Pajuelo D."/>
            <person name="Ebbesson L."/>
            <person name="Teles M."/>
            <person name="MacKenzie S."/>
            <person name="Amaro C."/>
        </authorList>
    </citation>
    <scope>NUCLEOTIDE SEQUENCE</scope>
</reference>
<dbReference type="EMBL" id="GBXM01077971">
    <property type="protein sequence ID" value="JAH30606.1"/>
    <property type="molecule type" value="Transcribed_RNA"/>
</dbReference>
<sequence>MTFHLELFCNEKIKPILNYTGGGKQLIKKKVLFDNFK</sequence>
<proteinExistence type="predicted"/>
<reference evidence="1" key="1">
    <citation type="submission" date="2014-11" db="EMBL/GenBank/DDBJ databases">
        <authorList>
            <person name="Amaro Gonzalez C."/>
        </authorList>
    </citation>
    <scope>NUCLEOTIDE SEQUENCE</scope>
</reference>